<evidence type="ECO:0000313" key="3">
    <source>
        <dbReference type="Proteomes" id="UP000777482"/>
    </source>
</evidence>
<dbReference type="InterPro" id="IPR011990">
    <property type="entry name" value="TPR-like_helical_dom_sf"/>
</dbReference>
<feature type="compositionally biased region" description="Acidic residues" evidence="1">
    <location>
        <begin position="241"/>
        <end position="259"/>
    </location>
</feature>
<evidence type="ECO:0000256" key="1">
    <source>
        <dbReference type="SAM" id="MobiDB-lite"/>
    </source>
</evidence>
<dbReference type="Gene3D" id="1.25.40.10">
    <property type="entry name" value="Tetratricopeptide repeat domain"/>
    <property type="match status" value="1"/>
</dbReference>
<name>A0A9P6VZV0_RHOMI</name>
<sequence length="1085" mass="120001">MRRGPSPLLLSPAVRPTSSNRRRRAAAACLPPPDQLARSHDSIRETGPWIPYTPPERKTPAGSRSFASRPSRLETKSDSLHRLGPELEHFLALETREERLAARDAVCRAISSATASTTAALPRADFDSLWSRIAILEPAVSAAILKRLRDYALRSYGDGDGDVPLSHEQKRQIFAARSAQEQFETRLRTRRAPRQSREAGAQSGVGVGKVLRGRRAYLDRCADEFFESVQSRRRRFGPVAAEEEGDDLLEGSRDEEEEADAHVLETYAQRLVERSSSSSSSAETAPSSFETADRASQFLLLALSLRAPLAASVEEPVISPLYSTPLPVLFAHNPLSGIRYLQAMLDKGRLPTPASIREIVRAYYRDPPVVVWAETGAAGITTLEEEEARRTPRRDRGKEEEEEEAVYARARQVLDEACSVGSSSPFGRSALLHRDRPPATTVGGNAHAPEYDQQHPLPSDRLESLLQERLERVDRAEALAHEPTLYMIRWLGLLRRLRHRHRLREVDKNTAVGTAYPSQAAAIALEERQAALECALSLWEVSQVRGRDEFQVGALQTSRSTVARLLESLVLEACELESESAAAAAAADGDQKKRQASRAMEKALELAGKYMQHQVLVHHSPKLLRAVTVSANAPHLALALFDVLTNPPRRLGPTSASRRRRRAYHPPFTWTLDLLPIFVSLFLSSVAPSAKDDSLPIRLYLSWTASGLSFPDGLWNDLWRALGRRGSVEELARVCVDWEETGRGQIAGRISALVLAAAAEPPIQSIRPAQSSTTATITTTPLRLLGYFRSRYIRPGESAPSPALLASSPYLVVPLAGYTAVLRSLARSHSDQRPAQRVVWRYLLRDGHAPDLAAYNALLAAHVWRPDPFFTVKDLDDAGVVYNQLIEAGRRRGGDGDVQPPDRETFSLLVHGFLRVANSNRVGRQKREITLEAAHRTFTAAADRGFGLRGHQAARLVRTLAHSGRFEDAKVVQEKWWRTLVALESEWDRWRKSHGRRGKRGESMWDDEEIKGEMREMRMARDDAERIEARNGAVASVASDASEPEPSVVEDADDAAEVGIEEDEGAETAEAFATLPLASVGSTAP</sequence>
<dbReference type="AlphaFoldDB" id="A0A9P6VZV0"/>
<feature type="region of interest" description="Disordered" evidence="1">
    <location>
        <begin position="1030"/>
        <end position="1066"/>
    </location>
</feature>
<comment type="caution">
    <text evidence="2">The sequence shown here is derived from an EMBL/GenBank/DDBJ whole genome shotgun (WGS) entry which is preliminary data.</text>
</comment>
<keyword evidence="3" id="KW-1185">Reference proteome</keyword>
<reference evidence="2 3" key="1">
    <citation type="submission" date="2020-11" db="EMBL/GenBank/DDBJ databases">
        <title>Kefir isolates.</title>
        <authorList>
            <person name="Marcisauskas S."/>
            <person name="Kim Y."/>
            <person name="Blasche S."/>
        </authorList>
    </citation>
    <scope>NUCLEOTIDE SEQUENCE [LARGE SCALE GENOMIC DNA]</scope>
    <source>
        <strain evidence="2 3">KR</strain>
    </source>
</reference>
<dbReference type="EMBL" id="PUHQ01000067">
    <property type="protein sequence ID" value="KAG0658351.1"/>
    <property type="molecule type" value="Genomic_DNA"/>
</dbReference>
<organism evidence="2 3">
    <name type="scientific">Rhodotorula mucilaginosa</name>
    <name type="common">Yeast</name>
    <name type="synonym">Rhodotorula rubra</name>
    <dbReference type="NCBI Taxonomy" id="5537"/>
    <lineage>
        <taxon>Eukaryota</taxon>
        <taxon>Fungi</taxon>
        <taxon>Dikarya</taxon>
        <taxon>Basidiomycota</taxon>
        <taxon>Pucciniomycotina</taxon>
        <taxon>Microbotryomycetes</taxon>
        <taxon>Sporidiobolales</taxon>
        <taxon>Sporidiobolaceae</taxon>
        <taxon>Rhodotorula</taxon>
    </lineage>
</organism>
<dbReference type="Proteomes" id="UP000777482">
    <property type="component" value="Unassembled WGS sequence"/>
</dbReference>
<proteinExistence type="predicted"/>
<feature type="compositionally biased region" description="Basic and acidic residues" evidence="1">
    <location>
        <begin position="387"/>
        <end position="399"/>
    </location>
</feature>
<feature type="compositionally biased region" description="Acidic residues" evidence="1">
    <location>
        <begin position="1048"/>
        <end position="1066"/>
    </location>
</feature>
<accession>A0A9P6VZV0</accession>
<feature type="region of interest" description="Disordered" evidence="1">
    <location>
        <begin position="384"/>
        <end position="403"/>
    </location>
</feature>
<feature type="region of interest" description="Disordered" evidence="1">
    <location>
        <begin position="240"/>
        <end position="259"/>
    </location>
</feature>
<evidence type="ECO:0000313" key="2">
    <source>
        <dbReference type="EMBL" id="KAG0658351.1"/>
    </source>
</evidence>
<protein>
    <submittedName>
        <fullName evidence="2">Uncharacterized protein</fullName>
    </submittedName>
</protein>
<gene>
    <name evidence="2" type="ORF">C6P46_005807</name>
</gene>
<feature type="region of interest" description="Disordered" evidence="1">
    <location>
        <begin position="1"/>
        <end position="77"/>
    </location>
</feature>
<feature type="region of interest" description="Disordered" evidence="1">
    <location>
        <begin position="184"/>
        <end position="204"/>
    </location>
</feature>
<feature type="region of interest" description="Disordered" evidence="1">
    <location>
        <begin position="428"/>
        <end position="457"/>
    </location>
</feature>
<dbReference type="OrthoDB" id="2533696at2759"/>